<name>A0A1T5MBE8_9FIRM</name>
<dbReference type="Pfam" id="PF13416">
    <property type="entry name" value="SBP_bac_8"/>
    <property type="match status" value="1"/>
</dbReference>
<evidence type="ECO:0000256" key="4">
    <source>
        <dbReference type="ARBA" id="ARBA00023139"/>
    </source>
</evidence>
<dbReference type="InterPro" id="IPR050490">
    <property type="entry name" value="Bact_solute-bd_prot1"/>
</dbReference>
<keyword evidence="8" id="KW-1185">Reference proteome</keyword>
<sequence length="467" mass="53413">MLKKKAMNLIIIMLLISISTIGCSNQSVNNGENSIKGNKEEGNNTESVQLNTKEVLNSGVEQTLNISIYEEDEFYNEAAKKFMDKYPHVKVNVNSFTAPNLIEMPGGAVMSTAPSPEQTEEKYITKLNTELMSGRAGDIIVDLNSLPLVKYIESGNLMELNYYLQNDDEINLDEYYDNVIDAHENSKGKLYALPISFSMDTLGLNMELAREAGVNVNIDKDYYSIKDATSMGMEILEKVEGNNIVLFLQRPISLVFMDISNNYNKYINHEEKKAYFDSEDFYTILTTYKNLYDNGYFKDYDYLKDELIITDGWGGQDAYFQLHPDNEYKYKPQAGDNGEIDCISSTVSINSSSQNKALAWEFIKFLLSEEIQSSKQIIFTPVYKKAFISNSKEYVSYLQSKGNDYLKADEYIELYDGWAKTINHHYCKDLNIRNFIVEELEDLFSGKKSAKDTQKSLQNKITTYLNE</sequence>
<dbReference type="PANTHER" id="PTHR43649">
    <property type="entry name" value="ARABINOSE-BINDING PROTEIN-RELATED"/>
    <property type="match status" value="1"/>
</dbReference>
<accession>A0A1T5MBE8</accession>
<evidence type="ECO:0000313" key="8">
    <source>
        <dbReference type="Proteomes" id="UP000190285"/>
    </source>
</evidence>
<feature type="signal peptide" evidence="6">
    <location>
        <begin position="1"/>
        <end position="24"/>
    </location>
</feature>
<dbReference type="PROSITE" id="PS51257">
    <property type="entry name" value="PROKAR_LIPOPROTEIN"/>
    <property type="match status" value="1"/>
</dbReference>
<dbReference type="AlphaFoldDB" id="A0A1T5MBE8"/>
<reference evidence="7 8" key="1">
    <citation type="submission" date="2017-02" db="EMBL/GenBank/DDBJ databases">
        <authorList>
            <person name="Peterson S.W."/>
        </authorList>
    </citation>
    <scope>NUCLEOTIDE SEQUENCE [LARGE SCALE GENOMIC DNA]</scope>
    <source>
        <strain evidence="7 8">M1</strain>
    </source>
</reference>
<dbReference type="Gene3D" id="3.40.190.10">
    <property type="entry name" value="Periplasmic binding protein-like II"/>
    <property type="match status" value="1"/>
</dbReference>
<keyword evidence="1" id="KW-1003">Cell membrane</keyword>
<dbReference type="RefSeq" id="WP_170917529.1">
    <property type="nucleotide sequence ID" value="NZ_FUZT01000013.1"/>
</dbReference>
<evidence type="ECO:0000313" key="7">
    <source>
        <dbReference type="EMBL" id="SKC85199.1"/>
    </source>
</evidence>
<evidence type="ECO:0000256" key="2">
    <source>
        <dbReference type="ARBA" id="ARBA00022729"/>
    </source>
</evidence>
<evidence type="ECO:0000256" key="6">
    <source>
        <dbReference type="SAM" id="SignalP"/>
    </source>
</evidence>
<organism evidence="7 8">
    <name type="scientific">Maledivibacter halophilus</name>
    <dbReference type="NCBI Taxonomy" id="36842"/>
    <lineage>
        <taxon>Bacteria</taxon>
        <taxon>Bacillati</taxon>
        <taxon>Bacillota</taxon>
        <taxon>Clostridia</taxon>
        <taxon>Peptostreptococcales</taxon>
        <taxon>Caminicellaceae</taxon>
        <taxon>Maledivibacter</taxon>
    </lineage>
</organism>
<dbReference type="SUPFAM" id="SSF53850">
    <property type="entry name" value="Periplasmic binding protein-like II"/>
    <property type="match status" value="1"/>
</dbReference>
<dbReference type="PANTHER" id="PTHR43649:SF33">
    <property type="entry name" value="POLYGALACTURONAN_RHAMNOGALACTURONAN-BINDING PROTEIN YTCQ"/>
    <property type="match status" value="1"/>
</dbReference>
<gene>
    <name evidence="7" type="ORF">SAMN02194393_04335</name>
</gene>
<dbReference type="InterPro" id="IPR006059">
    <property type="entry name" value="SBP"/>
</dbReference>
<protein>
    <submittedName>
        <fullName evidence="7">ABC-type glycerol-3-phosphate transport system, substrate-binding protein</fullName>
    </submittedName>
</protein>
<keyword evidence="3" id="KW-0472">Membrane</keyword>
<evidence type="ECO:0000256" key="3">
    <source>
        <dbReference type="ARBA" id="ARBA00023136"/>
    </source>
</evidence>
<dbReference type="Proteomes" id="UP000190285">
    <property type="component" value="Unassembled WGS sequence"/>
</dbReference>
<keyword evidence="2 6" id="KW-0732">Signal</keyword>
<keyword evidence="5" id="KW-0449">Lipoprotein</keyword>
<keyword evidence="4" id="KW-0564">Palmitate</keyword>
<dbReference type="EMBL" id="FUZT01000013">
    <property type="protein sequence ID" value="SKC85199.1"/>
    <property type="molecule type" value="Genomic_DNA"/>
</dbReference>
<evidence type="ECO:0000256" key="5">
    <source>
        <dbReference type="ARBA" id="ARBA00023288"/>
    </source>
</evidence>
<dbReference type="STRING" id="36842.SAMN02194393_04335"/>
<proteinExistence type="predicted"/>
<evidence type="ECO:0000256" key="1">
    <source>
        <dbReference type="ARBA" id="ARBA00022475"/>
    </source>
</evidence>
<feature type="chain" id="PRO_5039253407" evidence="6">
    <location>
        <begin position="25"/>
        <end position="467"/>
    </location>
</feature>